<dbReference type="Proteomes" id="UP000092461">
    <property type="component" value="Unassembled WGS sequence"/>
</dbReference>
<dbReference type="GO" id="GO:0003700">
    <property type="term" value="F:DNA-binding transcription factor activity"/>
    <property type="evidence" value="ECO:0007669"/>
    <property type="project" value="InterPro"/>
</dbReference>
<dbReference type="InterPro" id="IPR036860">
    <property type="entry name" value="SH2_dom_sf"/>
</dbReference>
<evidence type="ECO:0000313" key="16">
    <source>
        <dbReference type="Proteomes" id="UP000092461"/>
    </source>
</evidence>
<dbReference type="EMBL" id="GITU01008428">
    <property type="protein sequence ID" value="MBC1177131.1"/>
    <property type="molecule type" value="Transcribed_RNA"/>
</dbReference>
<evidence type="ECO:0000256" key="4">
    <source>
        <dbReference type="ARBA" id="ARBA00022490"/>
    </source>
</evidence>
<evidence type="ECO:0000313" key="15">
    <source>
        <dbReference type="EnsemblMetazoa" id="LLOJ007429-PA"/>
    </source>
</evidence>
<proteinExistence type="inferred from homology"/>
<evidence type="ECO:0000256" key="9">
    <source>
        <dbReference type="ARBA" id="ARBA00023159"/>
    </source>
</evidence>
<dbReference type="GO" id="GO:0006357">
    <property type="term" value="P:regulation of transcription by RNA polymerase II"/>
    <property type="evidence" value="ECO:0007669"/>
    <property type="project" value="UniProtKB-ARBA"/>
</dbReference>
<dbReference type="VEuPathDB" id="VectorBase:LLONM1_003517"/>
<keyword evidence="10" id="KW-0804">Transcription</keyword>
<dbReference type="VEuPathDB" id="VectorBase:LLOJ007429"/>
<reference evidence="15" key="3">
    <citation type="submission" date="2020-05" db="UniProtKB">
        <authorList>
            <consortium name="EnsemblMetazoa"/>
        </authorList>
    </citation>
    <scope>IDENTIFICATION</scope>
    <source>
        <strain evidence="15">Jacobina</strain>
    </source>
</reference>
<keyword evidence="16" id="KW-1185">Reference proteome</keyword>
<dbReference type="PROSITE" id="PS50001">
    <property type="entry name" value="SH2"/>
    <property type="match status" value="1"/>
</dbReference>
<evidence type="ECO:0000256" key="2">
    <source>
        <dbReference type="ARBA" id="ARBA00004496"/>
    </source>
</evidence>
<protein>
    <submittedName>
        <fullName evidence="14">Putative signal transducer and activator of transcription 5b</fullName>
    </submittedName>
</protein>
<evidence type="ECO:0000259" key="13">
    <source>
        <dbReference type="PROSITE" id="PS50001"/>
    </source>
</evidence>
<keyword evidence="11" id="KW-0539">Nucleus</keyword>
<keyword evidence="4" id="KW-0963">Cytoplasm</keyword>
<dbReference type="Pfam" id="PF00017">
    <property type="entry name" value="SH2"/>
    <property type="match status" value="1"/>
</dbReference>
<dbReference type="GO" id="GO:0005737">
    <property type="term" value="C:cytoplasm"/>
    <property type="evidence" value="ECO:0007669"/>
    <property type="project" value="UniProtKB-SubCell"/>
</dbReference>
<dbReference type="Gene3D" id="3.30.505.10">
    <property type="entry name" value="SH2 domain"/>
    <property type="match status" value="1"/>
</dbReference>
<dbReference type="Gene3D" id="1.10.238.10">
    <property type="entry name" value="EF-hand"/>
    <property type="match status" value="1"/>
</dbReference>
<feature type="domain" description="SH2" evidence="13">
    <location>
        <begin position="377"/>
        <end position="467"/>
    </location>
</feature>
<dbReference type="InterPro" id="IPR001217">
    <property type="entry name" value="STAT"/>
</dbReference>
<dbReference type="InterPro" id="IPR012345">
    <property type="entry name" value="STAT_TF_DNA-bd_N"/>
</dbReference>
<reference evidence="16" key="1">
    <citation type="submission" date="2012-05" db="EMBL/GenBank/DDBJ databases">
        <title>Whole Genome Assembly of Lutzomyia longipalpis.</title>
        <authorList>
            <person name="Richards S."/>
            <person name="Qu C."/>
            <person name="Dillon R."/>
            <person name="Worley K."/>
            <person name="Scherer S."/>
            <person name="Batterton M."/>
            <person name="Taylor A."/>
            <person name="Hawes A."/>
            <person name="Hernandez B."/>
            <person name="Kovar C."/>
            <person name="Mandapat C."/>
            <person name="Pham C."/>
            <person name="Qu C."/>
            <person name="Jing C."/>
            <person name="Bess C."/>
            <person name="Bandaranaike D."/>
            <person name="Ngo D."/>
            <person name="Ongeri F."/>
            <person name="Arias F."/>
            <person name="Lara F."/>
            <person name="Weissenberger G."/>
            <person name="Kamau G."/>
            <person name="Han H."/>
            <person name="Shen H."/>
            <person name="Dinh H."/>
            <person name="Khalil I."/>
            <person name="Jones J."/>
            <person name="Shafer J."/>
            <person name="Jayaseelan J."/>
            <person name="Quiroz J."/>
            <person name="Blankenburg K."/>
            <person name="Nguyen L."/>
            <person name="Jackson L."/>
            <person name="Francisco L."/>
            <person name="Tang L.-Y."/>
            <person name="Pu L.-L."/>
            <person name="Perales L."/>
            <person name="Lorensuhewa L."/>
            <person name="Munidasa M."/>
            <person name="Coyle M."/>
            <person name="Taylor M."/>
            <person name="Puazo M."/>
            <person name="Firestine M."/>
            <person name="Scheel M."/>
            <person name="Javaid M."/>
            <person name="Wang M."/>
            <person name="Li M."/>
            <person name="Tabassum N."/>
            <person name="Saada N."/>
            <person name="Osuji N."/>
            <person name="Aqrawi P."/>
            <person name="Fu Q."/>
            <person name="Thornton R."/>
            <person name="Raj R."/>
            <person name="Goodspeed R."/>
            <person name="Mata R."/>
            <person name="Najjar R."/>
            <person name="Gubbala S."/>
            <person name="Lee S."/>
            <person name="Denson S."/>
            <person name="Patil S."/>
            <person name="Macmil S."/>
            <person name="Qi S."/>
            <person name="Matskevitch T."/>
            <person name="Palculict T."/>
            <person name="Mathew T."/>
            <person name="Vee V."/>
            <person name="Velamala V."/>
            <person name="Korchina V."/>
            <person name="Cai W."/>
            <person name="Liu W."/>
            <person name="Dai W."/>
            <person name="Zou X."/>
            <person name="Zhu Y."/>
            <person name="Zhang Y."/>
            <person name="Wu Y.-Q."/>
            <person name="Xin Y."/>
            <person name="Nazarath L."/>
            <person name="Kovar C."/>
            <person name="Han Y."/>
            <person name="Muzny D."/>
            <person name="Gibbs R."/>
        </authorList>
    </citation>
    <scope>NUCLEOTIDE SEQUENCE [LARGE SCALE GENOMIC DNA]</scope>
    <source>
        <strain evidence="16">Jacobina</strain>
    </source>
</reference>
<evidence type="ECO:0000256" key="7">
    <source>
        <dbReference type="ARBA" id="ARBA00023015"/>
    </source>
</evidence>
<accession>A0A1B0CRD1</accession>
<dbReference type="Pfam" id="PF02864">
    <property type="entry name" value="STAT_bind"/>
    <property type="match status" value="1"/>
</dbReference>
<evidence type="ECO:0000256" key="1">
    <source>
        <dbReference type="ARBA" id="ARBA00004123"/>
    </source>
</evidence>
<evidence type="ECO:0000256" key="6">
    <source>
        <dbReference type="ARBA" id="ARBA00022999"/>
    </source>
</evidence>
<name>A0A1B0CRD1_LUTLO</name>
<dbReference type="InterPro" id="IPR048988">
    <property type="entry name" value="STAT_linker"/>
</dbReference>
<reference evidence="14" key="2">
    <citation type="journal article" date="2020" name="BMC">
        <title>Leishmania infection induces a limited differential gene expression in the sand fly midgut.</title>
        <authorList>
            <person name="Coutinho-Abreu I.V."/>
            <person name="Serafim T.D."/>
            <person name="Meneses C."/>
            <person name="Kamhawi S."/>
            <person name="Oliveira F."/>
            <person name="Valenzuela J.G."/>
        </authorList>
    </citation>
    <scope>NUCLEOTIDE SEQUENCE</scope>
    <source>
        <strain evidence="14">Jacobina</strain>
        <tissue evidence="14">Midgut</tissue>
    </source>
</reference>
<evidence type="ECO:0000256" key="10">
    <source>
        <dbReference type="ARBA" id="ARBA00023163"/>
    </source>
</evidence>
<evidence type="ECO:0000313" key="14">
    <source>
        <dbReference type="EMBL" id="MBC1177131.1"/>
    </source>
</evidence>
<dbReference type="Pfam" id="PF21354">
    <property type="entry name" value="STAT_linker"/>
    <property type="match status" value="1"/>
</dbReference>
<dbReference type="Gene3D" id="2.60.40.630">
    <property type="entry name" value="STAT transcription factor, DNA-binding domain"/>
    <property type="match status" value="1"/>
</dbReference>
<sequence length="467" mass="54342">MGKIIEYNSRLLTQLTPYWSTDPSSLLGSHIQAEFSQMRSWLQQLHCDTQTVLRKIQEIIENYIDFQRGRHVQGPELKDTQGVCEIFFQHLSDVDDQFEQLHINRMTTLMCILDNFPEYVINTWWTDVLRFMQELLKSTLIFEEQPPTIIRKDKKFHAKVRWLIGSKIKTFANIDQLTGIATILNNEMVKNVKEGVCSEQSVSKIQNGVVKFEINQNGEVSAKLRECKIMLINRNGSKDSDKKIHEKFAVVFRTRIVWNNTAIDIPLLSLPLCLATHVHQDENLLAMIMWDYAFAERDRLAFEVPDTVQWFQLAEILSRMWNNSIGSPLTDAHLKYLYHKIFFNANPADEADPGQFVTWDQIARANLPGQNFTFWSWFYGAMKLIEDKFKNYWNAGHIYGYISRNQARILLESQPAGTFLFRFSNSSNGKLAIEVRTSDDVLSYGPYKFKSISVMGERSLNNFIQDY</sequence>
<evidence type="ECO:0000256" key="8">
    <source>
        <dbReference type="ARBA" id="ARBA00023125"/>
    </source>
</evidence>
<dbReference type="EnsemblMetazoa" id="LLOJ007429-RA">
    <property type="protein sequence ID" value="LLOJ007429-PA"/>
    <property type="gene ID" value="LLOJ007429"/>
</dbReference>
<keyword evidence="5" id="KW-0597">Phosphoprotein</keyword>
<dbReference type="EMBL" id="AJWK01024628">
    <property type="status" value="NOT_ANNOTATED_CDS"/>
    <property type="molecule type" value="Genomic_DNA"/>
</dbReference>
<dbReference type="GO" id="GO:0005634">
    <property type="term" value="C:nucleus"/>
    <property type="evidence" value="ECO:0007669"/>
    <property type="project" value="UniProtKB-SubCell"/>
</dbReference>
<evidence type="ECO:0000256" key="11">
    <source>
        <dbReference type="ARBA" id="ARBA00023242"/>
    </source>
</evidence>
<keyword evidence="9" id="KW-0010">Activator</keyword>
<keyword evidence="6 12" id="KW-0727">SH2 domain</keyword>
<keyword evidence="7" id="KW-0805">Transcription regulation</keyword>
<keyword evidence="8" id="KW-0238">DNA-binding</keyword>
<evidence type="ECO:0000256" key="12">
    <source>
        <dbReference type="PROSITE-ProRule" id="PRU00191"/>
    </source>
</evidence>
<dbReference type="SUPFAM" id="SSF49417">
    <property type="entry name" value="p53-like transcription factors"/>
    <property type="match status" value="1"/>
</dbReference>
<comment type="similarity">
    <text evidence="3">Belongs to the transcription factor STAT family.</text>
</comment>
<organism evidence="15 16">
    <name type="scientific">Lutzomyia longipalpis</name>
    <name type="common">Sand fly</name>
    <dbReference type="NCBI Taxonomy" id="7200"/>
    <lineage>
        <taxon>Eukaryota</taxon>
        <taxon>Metazoa</taxon>
        <taxon>Ecdysozoa</taxon>
        <taxon>Arthropoda</taxon>
        <taxon>Hexapoda</taxon>
        <taxon>Insecta</taxon>
        <taxon>Pterygota</taxon>
        <taxon>Neoptera</taxon>
        <taxon>Endopterygota</taxon>
        <taxon>Diptera</taxon>
        <taxon>Nematocera</taxon>
        <taxon>Psychodoidea</taxon>
        <taxon>Psychodidae</taxon>
        <taxon>Lutzomyia</taxon>
        <taxon>Lutzomyia</taxon>
    </lineage>
</organism>
<dbReference type="InterPro" id="IPR000980">
    <property type="entry name" value="SH2"/>
</dbReference>
<dbReference type="InterPro" id="IPR013801">
    <property type="entry name" value="STAT_TF_DNA-bd"/>
</dbReference>
<evidence type="ECO:0000256" key="5">
    <source>
        <dbReference type="ARBA" id="ARBA00022553"/>
    </source>
</evidence>
<dbReference type="GO" id="GO:0007165">
    <property type="term" value="P:signal transduction"/>
    <property type="evidence" value="ECO:0007669"/>
    <property type="project" value="InterPro"/>
</dbReference>
<dbReference type="SUPFAM" id="SSF55550">
    <property type="entry name" value="SH2 domain"/>
    <property type="match status" value="1"/>
</dbReference>
<dbReference type="GO" id="GO:0003677">
    <property type="term" value="F:DNA binding"/>
    <property type="evidence" value="ECO:0007669"/>
    <property type="project" value="UniProtKB-KW"/>
</dbReference>
<dbReference type="PANTHER" id="PTHR11801">
    <property type="entry name" value="SIGNAL TRANSDUCER AND ACTIVATOR OF TRANSCRIPTION"/>
    <property type="match status" value="1"/>
</dbReference>
<evidence type="ECO:0000256" key="3">
    <source>
        <dbReference type="ARBA" id="ARBA00005586"/>
    </source>
</evidence>
<dbReference type="InterPro" id="IPR008967">
    <property type="entry name" value="p53-like_TF_DNA-bd_sf"/>
</dbReference>
<comment type="subcellular location">
    <subcellularLocation>
        <location evidence="2">Cytoplasm</location>
    </subcellularLocation>
    <subcellularLocation>
        <location evidence="1">Nucleus</location>
    </subcellularLocation>
</comment>
<dbReference type="AlphaFoldDB" id="A0A1B0CRD1"/>